<dbReference type="Gene3D" id="2.150.10.10">
    <property type="entry name" value="Serralysin-like metalloprotease, C-terminal"/>
    <property type="match status" value="1"/>
</dbReference>
<dbReference type="GO" id="GO:0005576">
    <property type="term" value="C:extracellular region"/>
    <property type="evidence" value="ECO:0007669"/>
    <property type="project" value="UniProtKB-SubCell"/>
</dbReference>
<dbReference type="InterPro" id="IPR011049">
    <property type="entry name" value="Serralysin-like_metalloprot_C"/>
</dbReference>
<name>A0A175VMK9_AEREN</name>
<dbReference type="Gene3D" id="2.60.40.3440">
    <property type="match status" value="1"/>
</dbReference>
<dbReference type="Gene3D" id="2.60.40.2810">
    <property type="match status" value="1"/>
</dbReference>
<keyword evidence="3" id="KW-0106">Calcium</keyword>
<dbReference type="SMART" id="SM00327">
    <property type="entry name" value="VWA"/>
    <property type="match status" value="1"/>
</dbReference>
<dbReference type="PROSITE" id="PS00330">
    <property type="entry name" value="HEMOLYSIN_CALCIUM"/>
    <property type="match status" value="3"/>
</dbReference>
<dbReference type="PANTHER" id="PTHR38340">
    <property type="entry name" value="S-LAYER PROTEIN"/>
    <property type="match status" value="1"/>
</dbReference>
<dbReference type="CDD" id="cd00198">
    <property type="entry name" value="vWFA"/>
    <property type="match status" value="1"/>
</dbReference>
<evidence type="ECO:0000256" key="2">
    <source>
        <dbReference type="ARBA" id="ARBA00022525"/>
    </source>
</evidence>
<dbReference type="InterPro" id="IPR013783">
    <property type="entry name" value="Ig-like_fold"/>
</dbReference>
<accession>A0A175VMK9</accession>
<dbReference type="SUPFAM" id="SSF51120">
    <property type="entry name" value="beta-Roll"/>
    <property type="match status" value="2"/>
</dbReference>
<dbReference type="OrthoDB" id="8481600at2"/>
<dbReference type="InterPro" id="IPR001343">
    <property type="entry name" value="Hemolysn_Ca-bd"/>
</dbReference>
<feature type="region of interest" description="Disordered" evidence="4">
    <location>
        <begin position="66"/>
        <end position="99"/>
    </location>
</feature>
<evidence type="ECO:0000256" key="4">
    <source>
        <dbReference type="SAM" id="MobiDB-lite"/>
    </source>
</evidence>
<dbReference type="NCBIfam" id="TIGR01965">
    <property type="entry name" value="VCBS_repeat"/>
    <property type="match status" value="2"/>
</dbReference>
<dbReference type="Proteomes" id="UP000078435">
    <property type="component" value="Unassembled WGS sequence"/>
</dbReference>
<dbReference type="Pfam" id="PF00353">
    <property type="entry name" value="HemolysinCabind"/>
    <property type="match status" value="5"/>
</dbReference>
<dbReference type="Pfam" id="PF00092">
    <property type="entry name" value="VWA"/>
    <property type="match status" value="1"/>
</dbReference>
<comment type="subcellular location">
    <subcellularLocation>
        <location evidence="1">Secreted</location>
    </subcellularLocation>
</comment>
<dbReference type="Gene3D" id="2.160.20.160">
    <property type="match status" value="1"/>
</dbReference>
<dbReference type="PANTHER" id="PTHR38340:SF1">
    <property type="entry name" value="S-LAYER PROTEIN"/>
    <property type="match status" value="1"/>
</dbReference>
<protein>
    <recommendedName>
        <fullName evidence="5">VWFA domain-containing protein</fullName>
    </recommendedName>
</protein>
<dbReference type="Pfam" id="PF17963">
    <property type="entry name" value="Big_9"/>
    <property type="match status" value="2"/>
</dbReference>
<dbReference type="Gene3D" id="3.40.50.410">
    <property type="entry name" value="von Willebrand factor, type A domain"/>
    <property type="match status" value="1"/>
</dbReference>
<feature type="domain" description="VWFA" evidence="5">
    <location>
        <begin position="748"/>
        <end position="910"/>
    </location>
</feature>
<dbReference type="InterPro" id="IPR010221">
    <property type="entry name" value="VCBS_dom"/>
</dbReference>
<dbReference type="EMBL" id="JMGO02000002">
    <property type="protein sequence ID" value="KXU81985.1"/>
    <property type="molecule type" value="Genomic_DNA"/>
</dbReference>
<dbReference type="NCBIfam" id="NF012211">
    <property type="entry name" value="tand_rpt_95"/>
    <property type="match status" value="2"/>
</dbReference>
<dbReference type="PRINTS" id="PR00313">
    <property type="entry name" value="CABNDNGRPT"/>
</dbReference>
<dbReference type="InterPro" id="IPR050557">
    <property type="entry name" value="RTX_toxin/Mannuronan_C5-epim"/>
</dbReference>
<proteinExistence type="predicted"/>
<dbReference type="GO" id="GO:0005509">
    <property type="term" value="F:calcium ion binding"/>
    <property type="evidence" value="ECO:0007669"/>
    <property type="project" value="InterPro"/>
</dbReference>
<dbReference type="InterPro" id="IPR018511">
    <property type="entry name" value="Hemolysin-typ_Ca-bd_CS"/>
</dbReference>
<dbReference type="PROSITE" id="PS50234">
    <property type="entry name" value="VWFA"/>
    <property type="match status" value="1"/>
</dbReference>
<evidence type="ECO:0000259" key="5">
    <source>
        <dbReference type="PROSITE" id="PS50234"/>
    </source>
</evidence>
<feature type="non-terminal residue" evidence="6">
    <location>
        <position position="1"/>
    </location>
</feature>
<evidence type="ECO:0000256" key="1">
    <source>
        <dbReference type="ARBA" id="ARBA00004613"/>
    </source>
</evidence>
<organism evidence="6 7">
    <name type="scientific">Aeromonas enteropelogenes</name>
    <name type="common">Aeromonas trota</name>
    <dbReference type="NCBI Taxonomy" id="29489"/>
    <lineage>
        <taxon>Bacteria</taxon>
        <taxon>Pseudomonadati</taxon>
        <taxon>Pseudomonadota</taxon>
        <taxon>Gammaproteobacteria</taxon>
        <taxon>Aeromonadales</taxon>
        <taxon>Aeromonadaceae</taxon>
        <taxon>Aeromonas</taxon>
    </lineage>
</organism>
<evidence type="ECO:0000313" key="6">
    <source>
        <dbReference type="EMBL" id="KXU81985.1"/>
    </source>
</evidence>
<dbReference type="InterPro" id="IPR036465">
    <property type="entry name" value="vWFA_dom_sf"/>
</dbReference>
<dbReference type="Gene3D" id="2.60.40.10">
    <property type="entry name" value="Immunoglobulins"/>
    <property type="match status" value="1"/>
</dbReference>
<comment type="caution">
    <text evidence="6">The sequence shown here is derived from an EMBL/GenBank/DDBJ whole genome shotgun (WGS) entry which is preliminary data.</text>
</comment>
<gene>
    <name evidence="6" type="ORF">LCR_09940</name>
</gene>
<sequence length="1341" mass="139965">EISGTVGVQVTLPAGAVAGDVLTVTGQAPITLTQAQIDGKFLTFEYPRPVDGGSIEVKATLTDKAGNVSSEGRDSATMYENSAPQGDDVSVTTREDTPVSGKLTASDVDGDALTFVKASEPAHGTVKVDGKGNWTYTPGQDYHGSDSFTVTVSDGKGGSDTITVNVGVTPVNDAPVLVDDNGAPLGENMSVTTPEDTPVSGSLKASDVDGDKLTFMKDSDPAHGSVMVDKQGNWTYTPDKDYHGSDSFIVMVSDGKGGRDTITVNVGVTPENDAPVTEGGYAAGVEDKPLSLKWGDFKASDVDKDTLALRITSLPRDGALQYRNDQGQWVALAVGQVLSKADIDAGRLQFVPDLHEASGSASQAQDGGALGNRQPDYAVFDFVVTDGQSDSSAGKFVIDIRPVSDGVLLKATLLPGGGTGAELVTAAENLIAGKQPNVNATSGNDYLVGHGGQWVLGNGGNDVIKFGSGIAFQANGGEGNDTIIGGASVQDYLNGGAGNDVLIGGKIASASITLIGGDGNDKLISQSLKATTSYYGDAGQDTAYLPGSMGQLKLVTTGLPPSCDFCLEYRDPATGATTRHDFYSVETVYLSDGKYQFESGTLVKVADLIKLNIDVDLIDSDGSERFTNVLIKGLPDGATLSQGSKQADGSWALPASALDGEGKTSLQLELPVGSPALKLTVIAGSQEYSSSGQAVGDPASTTLDLGFVGKATDNPNGDNRVEGGAGDDVLLGDIGGVKSNVTPGKNYNIALVIDTSGSMSEGLNGRTAMSGNPSKMSLVIEALQKLVGQLAVHDGTVNVKLIGFNSDATSLLEISDLNPAKLASLQSQISKLTAGGGTDYDDAFREASRWFATSPGSGSGKVFENQTFFLTDGEPTSSMSDALREFATLSDQSSVRAIGIGTAVKQDTLEFFDNTGTLGLGGSKDSVTVNLLYGWGMNGNGGRDYMQGWVALTDNKDHAGMQKATVHYTPTLQVSYGEQASFNLGVDARINGGDKSHYWFERWDNGRWVRASDVSEVRGDITSPLLGEGFYRVAFSIYENGNGNDALLFVRDEASKTLYFPTGEVDIITQAHQLEALLTKGSVTNTPAEVGSDTVLGGEGNDILFGDSINTDHLPWGVDGNPAKPADWVDGQGLDGLKAFLTLKEGSAPSEVAIYNYIEAHHGDLEVSQDTRGGDDILYGGQGNDILFGQGGNDILFGGAGSDHLYGGVGNDILVGGLGNDILKGDAGSDIFTWLKGDAETGKVAKDYIVDFSKSEGDKLDLSDLLDHDGSHNQNDLKSLLSVFEDKEGVHLQVQESSTAPVTQEIVLTNHTFDSLTGGSGTTANQVIDYMLQNNMLDIDK</sequence>
<reference evidence="6 7" key="1">
    <citation type="submission" date="2016-02" db="EMBL/GenBank/DDBJ databases">
        <title>Draft genome sequence of Aeromonas trota strain 1999lcr isolated from cerebrospinal fluid (CSF).</title>
        <authorList>
            <person name="Dallagassa C.B."/>
            <person name="Prediger K.C."/>
            <person name="Weiss V.A."/>
            <person name="Assis F.E."/>
            <person name="Baura V."/>
            <person name="Cruz L.M."/>
            <person name="Souza E.M."/>
            <person name="Pedrosa F.O."/>
            <person name="Fadel-Picheth C.M."/>
        </authorList>
    </citation>
    <scope>NUCLEOTIDE SEQUENCE [LARGE SCALE GENOMIC DNA]</scope>
    <source>
        <strain evidence="6 7">1999lcr</strain>
    </source>
</reference>
<dbReference type="NCBIfam" id="TIGR03661">
    <property type="entry name" value="T1SS_VCA0849"/>
    <property type="match status" value="1"/>
</dbReference>
<evidence type="ECO:0000313" key="7">
    <source>
        <dbReference type="Proteomes" id="UP000078435"/>
    </source>
</evidence>
<dbReference type="InterPro" id="IPR019960">
    <property type="entry name" value="T1SS_VCA0849"/>
</dbReference>
<evidence type="ECO:0000256" key="3">
    <source>
        <dbReference type="ARBA" id="ARBA00022837"/>
    </source>
</evidence>
<keyword evidence="2" id="KW-0964">Secreted</keyword>
<dbReference type="SUPFAM" id="SSF53300">
    <property type="entry name" value="vWA-like"/>
    <property type="match status" value="1"/>
</dbReference>
<dbReference type="InterPro" id="IPR002035">
    <property type="entry name" value="VWF_A"/>
</dbReference>